<organism evidence="1 2">
    <name type="scientific">Siphonobacter curvatus</name>
    <dbReference type="NCBI Taxonomy" id="2094562"/>
    <lineage>
        <taxon>Bacteria</taxon>
        <taxon>Pseudomonadati</taxon>
        <taxon>Bacteroidota</taxon>
        <taxon>Cytophagia</taxon>
        <taxon>Cytophagales</taxon>
        <taxon>Cytophagaceae</taxon>
        <taxon>Siphonobacter</taxon>
    </lineage>
</organism>
<reference evidence="2" key="1">
    <citation type="submission" date="2018-02" db="EMBL/GenBank/DDBJ databases">
        <title>Genome sequencing of Solimonas sp. HR-BB.</title>
        <authorList>
            <person name="Lee Y."/>
            <person name="Jeon C.O."/>
        </authorList>
    </citation>
    <scope>NUCLEOTIDE SEQUENCE [LARGE SCALE GENOMIC DNA]</scope>
    <source>
        <strain evidence="2">HR-U</strain>
    </source>
</reference>
<keyword evidence="2" id="KW-1185">Reference proteome</keyword>
<dbReference type="AlphaFoldDB" id="A0A2S7IR96"/>
<dbReference type="OrthoDB" id="893763at2"/>
<dbReference type="Proteomes" id="UP000239590">
    <property type="component" value="Unassembled WGS sequence"/>
</dbReference>
<proteinExistence type="predicted"/>
<dbReference type="RefSeq" id="WP_104712322.1">
    <property type="nucleotide sequence ID" value="NZ_PTRA01000001.1"/>
</dbReference>
<comment type="caution">
    <text evidence="1">The sequence shown here is derived from an EMBL/GenBank/DDBJ whole genome shotgun (WGS) entry which is preliminary data.</text>
</comment>
<dbReference type="EMBL" id="PTRA01000001">
    <property type="protein sequence ID" value="PQA60243.1"/>
    <property type="molecule type" value="Genomic_DNA"/>
</dbReference>
<gene>
    <name evidence="1" type="ORF">C5O19_11680</name>
</gene>
<evidence type="ECO:0000313" key="1">
    <source>
        <dbReference type="EMBL" id="PQA60243.1"/>
    </source>
</evidence>
<protein>
    <submittedName>
        <fullName evidence="1">Uncharacterized protein</fullName>
    </submittedName>
</protein>
<sequence length="148" mass="16963">MENKKIKLEDIPKINPYSAPDPYFDDLPQRIQARIHEQRTPERVWSLNWSWRRSWLSAGAAAAVAVLMYVSWPVRQDSIGVETLSQVASEDIVQYLQQQPNVSVQDLSESPKNRPLIDSLSTQPLQNLKASKKDILDQIPLEDLEDLI</sequence>
<evidence type="ECO:0000313" key="2">
    <source>
        <dbReference type="Proteomes" id="UP000239590"/>
    </source>
</evidence>
<accession>A0A2S7IR96</accession>
<name>A0A2S7IR96_9BACT</name>